<proteinExistence type="inferred from homology"/>
<keyword evidence="5 6" id="KW-0449">Lipoprotein</keyword>
<dbReference type="RefSeq" id="WP_380974798.1">
    <property type="nucleotide sequence ID" value="NZ_JBHTEF010000001.1"/>
</dbReference>
<dbReference type="PANTHER" id="PTHR30429">
    <property type="entry name" value="D-METHIONINE-BINDING LIPOPROTEIN METQ"/>
    <property type="match status" value="1"/>
</dbReference>
<comment type="caution">
    <text evidence="8">The sequence shown here is derived from an EMBL/GenBank/DDBJ whole genome shotgun (WGS) entry which is preliminary data.</text>
</comment>
<comment type="subcellular location">
    <subcellularLocation>
        <location evidence="1">Membrane</location>
        <topology evidence="1">Lipid-anchor</topology>
    </subcellularLocation>
</comment>
<organism evidence="8 9">
    <name type="scientific">Schaalia naturae</name>
    <dbReference type="NCBI Taxonomy" id="635203"/>
    <lineage>
        <taxon>Bacteria</taxon>
        <taxon>Bacillati</taxon>
        <taxon>Actinomycetota</taxon>
        <taxon>Actinomycetes</taxon>
        <taxon>Actinomycetales</taxon>
        <taxon>Actinomycetaceae</taxon>
        <taxon>Schaalia</taxon>
    </lineage>
</organism>
<feature type="signal peptide" evidence="7">
    <location>
        <begin position="1"/>
        <end position="30"/>
    </location>
</feature>
<dbReference type="Proteomes" id="UP001596527">
    <property type="component" value="Unassembled WGS sequence"/>
</dbReference>
<dbReference type="InterPro" id="IPR004872">
    <property type="entry name" value="Lipoprotein_NlpA"/>
</dbReference>
<keyword evidence="3" id="KW-0472">Membrane</keyword>
<evidence type="ECO:0000256" key="5">
    <source>
        <dbReference type="ARBA" id="ARBA00023288"/>
    </source>
</evidence>
<keyword evidence="2 7" id="KW-0732">Signal</keyword>
<dbReference type="Pfam" id="PF03180">
    <property type="entry name" value="Lipoprotein_9"/>
    <property type="match status" value="1"/>
</dbReference>
<evidence type="ECO:0000256" key="2">
    <source>
        <dbReference type="ARBA" id="ARBA00022729"/>
    </source>
</evidence>
<evidence type="ECO:0000313" key="9">
    <source>
        <dbReference type="Proteomes" id="UP001596527"/>
    </source>
</evidence>
<evidence type="ECO:0000256" key="1">
    <source>
        <dbReference type="ARBA" id="ARBA00004635"/>
    </source>
</evidence>
<dbReference type="PIRSF" id="PIRSF002854">
    <property type="entry name" value="MetQ"/>
    <property type="match status" value="1"/>
</dbReference>
<keyword evidence="9" id="KW-1185">Reference proteome</keyword>
<protein>
    <recommendedName>
        <fullName evidence="6">Lipoprotein</fullName>
    </recommendedName>
</protein>
<feature type="chain" id="PRO_5047029765" description="Lipoprotein" evidence="7">
    <location>
        <begin position="31"/>
        <end position="283"/>
    </location>
</feature>
<comment type="similarity">
    <text evidence="6">Belongs to the nlpA lipoprotein family.</text>
</comment>
<accession>A0ABW2SNM7</accession>
<reference evidence="9" key="1">
    <citation type="journal article" date="2019" name="Int. J. Syst. Evol. Microbiol.">
        <title>The Global Catalogue of Microorganisms (GCM) 10K type strain sequencing project: providing services to taxonomists for standard genome sequencing and annotation.</title>
        <authorList>
            <consortium name="The Broad Institute Genomics Platform"/>
            <consortium name="The Broad Institute Genome Sequencing Center for Infectious Disease"/>
            <person name="Wu L."/>
            <person name="Ma J."/>
        </authorList>
    </citation>
    <scope>NUCLEOTIDE SEQUENCE [LARGE SCALE GENOMIC DNA]</scope>
    <source>
        <strain evidence="9">CCUG 56698</strain>
    </source>
</reference>
<name>A0ABW2SNM7_9ACTO</name>
<evidence type="ECO:0000256" key="7">
    <source>
        <dbReference type="SAM" id="SignalP"/>
    </source>
</evidence>
<sequence>MKKPLPSLVALGLAATLAWTLAACSNGADAADSGGSDGTAGTATIRIGAAPTPHAKILEFIQDNLARDAGITLDIVEYTDETRLNQLVADGDLDANYFQHKPYFDSQVEEFGYELTALEGVHIEPYALYSKKVTDIGDLADGATIAVTNDPVNLGRALDLLETGGLITVSDTGDKDPTLLDIAENPKDLEFIETDPAQLVRALDDVDGAVINGNYALDGGLNPTEDGLLVESGVDNPYANFVAVKTSRASEEAIQTLDKLLHSDEVKAYIEQTWPSGEVLPAF</sequence>
<evidence type="ECO:0000256" key="6">
    <source>
        <dbReference type="PIRNR" id="PIRNR002854"/>
    </source>
</evidence>
<dbReference type="EMBL" id="JBHTEF010000001">
    <property type="protein sequence ID" value="MFC7581460.1"/>
    <property type="molecule type" value="Genomic_DNA"/>
</dbReference>
<dbReference type="Gene3D" id="3.40.190.10">
    <property type="entry name" value="Periplasmic binding protein-like II"/>
    <property type="match status" value="2"/>
</dbReference>
<dbReference type="PROSITE" id="PS51257">
    <property type="entry name" value="PROKAR_LIPOPROTEIN"/>
    <property type="match status" value="1"/>
</dbReference>
<keyword evidence="4" id="KW-0564">Palmitate</keyword>
<evidence type="ECO:0000256" key="3">
    <source>
        <dbReference type="ARBA" id="ARBA00023136"/>
    </source>
</evidence>
<dbReference type="SUPFAM" id="SSF53850">
    <property type="entry name" value="Periplasmic binding protein-like II"/>
    <property type="match status" value="1"/>
</dbReference>
<evidence type="ECO:0000313" key="8">
    <source>
        <dbReference type="EMBL" id="MFC7581460.1"/>
    </source>
</evidence>
<dbReference type="PANTHER" id="PTHR30429:SF0">
    <property type="entry name" value="METHIONINE-BINDING LIPOPROTEIN METQ"/>
    <property type="match status" value="1"/>
</dbReference>
<dbReference type="CDD" id="cd13597">
    <property type="entry name" value="PBP2_lipoprotein_Tp32"/>
    <property type="match status" value="1"/>
</dbReference>
<gene>
    <name evidence="8" type="ORF">ACFQWG_09670</name>
</gene>
<evidence type="ECO:0000256" key="4">
    <source>
        <dbReference type="ARBA" id="ARBA00023139"/>
    </source>
</evidence>